<evidence type="ECO:0000313" key="1">
    <source>
        <dbReference type="EMBL" id="KKK49885.1"/>
    </source>
</evidence>
<sequence length="221" mass="23081">NTVQCVSYTRADGTPVAFLDEDDMSSDDASSTASQQSIKAYVDAAGGGITSISNTAITAITNIDVTGFVSGTYDNYEVWISNGQPGNDGVLLEMETSTDGSSTFDVGASDYTWAMLTVDEAGSTLPVADNDDTEININGNVSVGNAANENLSVKISVFSPETTEFTVFTWAGLFRGTTTGGTMFNGGGDRQSAADVDALRFHWSAGDWVAQGAIQFLGIAQ</sequence>
<organism evidence="1">
    <name type="scientific">marine sediment metagenome</name>
    <dbReference type="NCBI Taxonomy" id="412755"/>
    <lineage>
        <taxon>unclassified sequences</taxon>
        <taxon>metagenomes</taxon>
        <taxon>ecological metagenomes</taxon>
    </lineage>
</organism>
<dbReference type="AlphaFoldDB" id="A0A0F8WNQ7"/>
<dbReference type="EMBL" id="LAZR01068308">
    <property type="protein sequence ID" value="KKK49885.1"/>
    <property type="molecule type" value="Genomic_DNA"/>
</dbReference>
<accession>A0A0F8WNQ7</accession>
<comment type="caution">
    <text evidence="1">The sequence shown here is derived from an EMBL/GenBank/DDBJ whole genome shotgun (WGS) entry which is preliminary data.</text>
</comment>
<reference evidence="1" key="1">
    <citation type="journal article" date="2015" name="Nature">
        <title>Complex archaea that bridge the gap between prokaryotes and eukaryotes.</title>
        <authorList>
            <person name="Spang A."/>
            <person name="Saw J.H."/>
            <person name="Jorgensen S.L."/>
            <person name="Zaremba-Niedzwiedzka K."/>
            <person name="Martijn J."/>
            <person name="Lind A.E."/>
            <person name="van Eijk R."/>
            <person name="Schleper C."/>
            <person name="Guy L."/>
            <person name="Ettema T.J."/>
        </authorList>
    </citation>
    <scope>NUCLEOTIDE SEQUENCE</scope>
</reference>
<feature type="non-terminal residue" evidence="1">
    <location>
        <position position="1"/>
    </location>
</feature>
<gene>
    <name evidence="1" type="ORF">LCGC14_3130560</name>
</gene>
<protein>
    <submittedName>
        <fullName evidence="1">Uncharacterized protein</fullName>
    </submittedName>
</protein>
<proteinExistence type="predicted"/>
<name>A0A0F8WNQ7_9ZZZZ</name>